<dbReference type="Proteomes" id="UP000054874">
    <property type="component" value="Unassembled WGS sequence"/>
</dbReference>
<proteinExistence type="predicted"/>
<organism evidence="2 3">
    <name type="scientific">Acetivibrio ethanolgignens</name>
    <dbReference type="NCBI Taxonomy" id="290052"/>
    <lineage>
        <taxon>Bacteria</taxon>
        <taxon>Bacillati</taxon>
        <taxon>Bacillota</taxon>
        <taxon>Clostridia</taxon>
        <taxon>Eubacteriales</taxon>
        <taxon>Oscillospiraceae</taxon>
        <taxon>Acetivibrio</taxon>
    </lineage>
</organism>
<dbReference type="EMBL" id="LNAM01000072">
    <property type="protein sequence ID" value="KSV59901.1"/>
    <property type="molecule type" value="Genomic_DNA"/>
</dbReference>
<evidence type="ECO:0000313" key="2">
    <source>
        <dbReference type="EMBL" id="KSV59901.1"/>
    </source>
</evidence>
<name>A0A0V8QH23_9FIRM</name>
<sequence length="200" mass="23284">MYQIKLLNHQDEILSCPQFLIQFFNWGGNYRPYSYGHAGLLKEKGLLVRLYSQEADPLCTYDQSNDPVYLDSALEAFFQLDPEHSKSYINLELNAAGVLLAKFGEGREKRTFFSQKQIDRCHVRHGRSQDFWWVQILLPFSVIEDFYGPLSLEAGSKIRCNFYKISESKSLEHYASYAPIYYPKPNFHLPEFFADAVISK</sequence>
<dbReference type="AlphaFoldDB" id="A0A0V8QH23"/>
<keyword evidence="3" id="KW-1185">Reference proteome</keyword>
<comment type="caution">
    <text evidence="2">The sequence shown here is derived from an EMBL/GenBank/DDBJ whole genome shotgun (WGS) entry which is preliminary data.</text>
</comment>
<dbReference type="STRING" id="290052.ASU35_17760"/>
<dbReference type="Gene3D" id="2.60.40.1190">
    <property type="match status" value="1"/>
</dbReference>
<dbReference type="Pfam" id="PF16011">
    <property type="entry name" value="CBM9_2"/>
    <property type="match status" value="1"/>
</dbReference>
<dbReference type="GO" id="GO:0004553">
    <property type="term" value="F:hydrolase activity, hydrolyzing O-glycosyl compounds"/>
    <property type="evidence" value="ECO:0007669"/>
    <property type="project" value="InterPro"/>
</dbReference>
<reference evidence="2 3" key="1">
    <citation type="submission" date="2015-11" db="EMBL/GenBank/DDBJ databases">
        <title>Butyribacter intestini gen. nov., sp. nov., a butyric acid-producing bacterium of the family Lachnospiraceae isolated from the human faeces.</title>
        <authorList>
            <person name="Zou Y."/>
            <person name="Xue W."/>
            <person name="Luo G."/>
            <person name="Lv M."/>
        </authorList>
    </citation>
    <scope>NUCLEOTIDE SEQUENCE [LARGE SCALE GENOMIC DNA]</scope>
    <source>
        <strain evidence="2 3">ACET-33324</strain>
    </source>
</reference>
<dbReference type="InterPro" id="IPR010502">
    <property type="entry name" value="Carb-bd_dom_fam9"/>
</dbReference>
<evidence type="ECO:0000259" key="1">
    <source>
        <dbReference type="Pfam" id="PF16011"/>
    </source>
</evidence>
<feature type="domain" description="Carbohydrate-binding" evidence="1">
    <location>
        <begin position="43"/>
        <end position="194"/>
    </location>
</feature>
<dbReference type="OrthoDB" id="9801646at2"/>
<protein>
    <recommendedName>
        <fullName evidence="1">Carbohydrate-binding domain-containing protein</fullName>
    </recommendedName>
</protein>
<evidence type="ECO:0000313" key="3">
    <source>
        <dbReference type="Proteomes" id="UP000054874"/>
    </source>
</evidence>
<accession>A0A0V8QH23</accession>
<gene>
    <name evidence="2" type="ORF">ASU35_17760</name>
</gene>
<dbReference type="CDD" id="cd09620">
    <property type="entry name" value="CBM9_like_3"/>
    <property type="match status" value="1"/>
</dbReference>
<dbReference type="RefSeq" id="WP_058351872.1">
    <property type="nucleotide sequence ID" value="NZ_CABMMD010000072.1"/>
</dbReference>
<dbReference type="GO" id="GO:0016052">
    <property type="term" value="P:carbohydrate catabolic process"/>
    <property type="evidence" value="ECO:0007669"/>
    <property type="project" value="InterPro"/>
</dbReference>
<dbReference type="GO" id="GO:0030246">
    <property type="term" value="F:carbohydrate binding"/>
    <property type="evidence" value="ECO:0007669"/>
    <property type="project" value="InterPro"/>
</dbReference>